<evidence type="ECO:0000313" key="3">
    <source>
        <dbReference type="Proteomes" id="UP000008792"/>
    </source>
</evidence>
<keyword evidence="1" id="KW-1133">Transmembrane helix</keyword>
<dbReference type="Proteomes" id="UP000008792">
    <property type="component" value="Unassembled WGS sequence"/>
</dbReference>
<proteinExistence type="predicted"/>
<keyword evidence="1" id="KW-0472">Membrane</keyword>
<keyword evidence="3" id="KW-1185">Reference proteome</keyword>
<name>A0A0Q9WC18_DROVI</name>
<keyword evidence="1" id="KW-0812">Transmembrane</keyword>
<sequence length="70" mass="8325">MGNPVYFVFWLLIFLLFSFFVAYFCSFFYVWTYLFSQCIDPCGNISDFLLKCVQFPGYCFTAMIECKKPC</sequence>
<dbReference type="PANTHER" id="PTHR39948:SF1">
    <property type="entry name" value="GEO11419P1"/>
    <property type="match status" value="1"/>
</dbReference>
<organism evidence="2 3">
    <name type="scientific">Drosophila virilis</name>
    <name type="common">Fruit fly</name>
    <dbReference type="NCBI Taxonomy" id="7244"/>
    <lineage>
        <taxon>Eukaryota</taxon>
        <taxon>Metazoa</taxon>
        <taxon>Ecdysozoa</taxon>
        <taxon>Arthropoda</taxon>
        <taxon>Hexapoda</taxon>
        <taxon>Insecta</taxon>
        <taxon>Pterygota</taxon>
        <taxon>Neoptera</taxon>
        <taxon>Endopterygota</taxon>
        <taxon>Diptera</taxon>
        <taxon>Brachycera</taxon>
        <taxon>Muscomorpha</taxon>
        <taxon>Ephydroidea</taxon>
        <taxon>Drosophilidae</taxon>
        <taxon>Drosophila</taxon>
    </lineage>
</organism>
<dbReference type="EMBL" id="CH940649">
    <property type="protein sequence ID" value="KRF82002.1"/>
    <property type="molecule type" value="Genomic_DNA"/>
</dbReference>
<evidence type="ECO:0000256" key="1">
    <source>
        <dbReference type="SAM" id="Phobius"/>
    </source>
</evidence>
<protein>
    <submittedName>
        <fullName evidence="2">Uncharacterized protein</fullName>
    </submittedName>
</protein>
<dbReference type="InParanoid" id="A0A0Q9WC18"/>
<reference evidence="2 3" key="1">
    <citation type="journal article" date="2007" name="Nature">
        <title>Evolution of genes and genomes on the Drosophila phylogeny.</title>
        <authorList>
            <consortium name="Drosophila 12 Genomes Consortium"/>
            <person name="Clark A.G."/>
            <person name="Eisen M.B."/>
            <person name="Smith D.R."/>
            <person name="Bergman C.M."/>
            <person name="Oliver B."/>
            <person name="Markow T.A."/>
            <person name="Kaufman T.C."/>
            <person name="Kellis M."/>
            <person name="Gelbart W."/>
            <person name="Iyer V.N."/>
            <person name="Pollard D.A."/>
            <person name="Sackton T.B."/>
            <person name="Larracuente A.M."/>
            <person name="Singh N.D."/>
            <person name="Abad J.P."/>
            <person name="Abt D.N."/>
            <person name="Adryan B."/>
            <person name="Aguade M."/>
            <person name="Akashi H."/>
            <person name="Anderson W.W."/>
            <person name="Aquadro C.F."/>
            <person name="Ardell D.H."/>
            <person name="Arguello R."/>
            <person name="Artieri C.G."/>
            <person name="Barbash D.A."/>
            <person name="Barker D."/>
            <person name="Barsanti P."/>
            <person name="Batterham P."/>
            <person name="Batzoglou S."/>
            <person name="Begun D."/>
            <person name="Bhutkar A."/>
            <person name="Blanco E."/>
            <person name="Bosak S.A."/>
            <person name="Bradley R.K."/>
            <person name="Brand A.D."/>
            <person name="Brent M.R."/>
            <person name="Brooks A.N."/>
            <person name="Brown R.H."/>
            <person name="Butlin R.K."/>
            <person name="Caggese C."/>
            <person name="Calvi B.R."/>
            <person name="Bernardo de Carvalho A."/>
            <person name="Caspi A."/>
            <person name="Castrezana S."/>
            <person name="Celniker S.E."/>
            <person name="Chang J.L."/>
            <person name="Chapple C."/>
            <person name="Chatterji S."/>
            <person name="Chinwalla A."/>
            <person name="Civetta A."/>
            <person name="Clifton S.W."/>
            <person name="Comeron J.M."/>
            <person name="Costello J.C."/>
            <person name="Coyne J.A."/>
            <person name="Daub J."/>
            <person name="David R.G."/>
            <person name="Delcher A.L."/>
            <person name="Delehaunty K."/>
            <person name="Do C.B."/>
            <person name="Ebling H."/>
            <person name="Edwards K."/>
            <person name="Eickbush T."/>
            <person name="Evans J.D."/>
            <person name="Filipski A."/>
            <person name="Findeiss S."/>
            <person name="Freyhult E."/>
            <person name="Fulton L."/>
            <person name="Fulton R."/>
            <person name="Garcia A.C."/>
            <person name="Gardiner A."/>
            <person name="Garfield D.A."/>
            <person name="Garvin B.E."/>
            <person name="Gibson G."/>
            <person name="Gilbert D."/>
            <person name="Gnerre S."/>
            <person name="Godfrey J."/>
            <person name="Good R."/>
            <person name="Gotea V."/>
            <person name="Gravely B."/>
            <person name="Greenberg A.J."/>
            <person name="Griffiths-Jones S."/>
            <person name="Gross S."/>
            <person name="Guigo R."/>
            <person name="Gustafson E.A."/>
            <person name="Haerty W."/>
            <person name="Hahn M.W."/>
            <person name="Halligan D.L."/>
            <person name="Halpern A.L."/>
            <person name="Halter G.M."/>
            <person name="Han M.V."/>
            <person name="Heger A."/>
            <person name="Hillier L."/>
            <person name="Hinrichs A.S."/>
            <person name="Holmes I."/>
            <person name="Hoskins R.A."/>
            <person name="Hubisz M.J."/>
            <person name="Hultmark D."/>
            <person name="Huntley M.A."/>
            <person name="Jaffe D.B."/>
            <person name="Jagadeeshan S."/>
            <person name="Jeck W.R."/>
            <person name="Johnson J."/>
            <person name="Jones C.D."/>
            <person name="Jordan W.C."/>
            <person name="Karpen G.H."/>
            <person name="Kataoka E."/>
            <person name="Keightley P.D."/>
            <person name="Kheradpour P."/>
            <person name="Kirkness E.F."/>
            <person name="Koerich L.B."/>
            <person name="Kristiansen K."/>
            <person name="Kudrna D."/>
            <person name="Kulathinal R.J."/>
            <person name="Kumar S."/>
            <person name="Kwok R."/>
            <person name="Lander E."/>
            <person name="Langley C.H."/>
            <person name="Lapoint R."/>
            <person name="Lazzaro B.P."/>
            <person name="Lee S.J."/>
            <person name="Levesque L."/>
            <person name="Li R."/>
            <person name="Lin C.F."/>
            <person name="Lin M.F."/>
            <person name="Lindblad-Toh K."/>
            <person name="Llopart A."/>
            <person name="Long M."/>
            <person name="Low L."/>
            <person name="Lozovsky E."/>
            <person name="Lu J."/>
            <person name="Luo M."/>
            <person name="Machado C.A."/>
            <person name="Makalowski W."/>
            <person name="Marzo M."/>
            <person name="Matsuda M."/>
            <person name="Matzkin L."/>
            <person name="McAllister B."/>
            <person name="McBride C.S."/>
            <person name="McKernan B."/>
            <person name="McKernan K."/>
            <person name="Mendez-Lago M."/>
            <person name="Minx P."/>
            <person name="Mollenhauer M.U."/>
            <person name="Montooth K."/>
            <person name="Mount S.M."/>
            <person name="Mu X."/>
            <person name="Myers E."/>
            <person name="Negre B."/>
            <person name="Newfeld S."/>
            <person name="Nielsen R."/>
            <person name="Noor M.A."/>
            <person name="O'Grady P."/>
            <person name="Pachter L."/>
            <person name="Papaceit M."/>
            <person name="Parisi M.J."/>
            <person name="Parisi M."/>
            <person name="Parts L."/>
            <person name="Pedersen J.S."/>
            <person name="Pesole G."/>
            <person name="Phillippy A.M."/>
            <person name="Ponting C.P."/>
            <person name="Pop M."/>
            <person name="Porcelli D."/>
            <person name="Powell J.R."/>
            <person name="Prohaska S."/>
            <person name="Pruitt K."/>
            <person name="Puig M."/>
            <person name="Quesneville H."/>
            <person name="Ram K.R."/>
            <person name="Rand D."/>
            <person name="Rasmussen M.D."/>
            <person name="Reed L.K."/>
            <person name="Reenan R."/>
            <person name="Reily A."/>
            <person name="Remington K.A."/>
            <person name="Rieger T.T."/>
            <person name="Ritchie M.G."/>
            <person name="Robin C."/>
            <person name="Rogers Y.H."/>
            <person name="Rohde C."/>
            <person name="Rozas J."/>
            <person name="Rubenfield M.J."/>
            <person name="Ruiz A."/>
            <person name="Russo S."/>
            <person name="Salzberg S.L."/>
            <person name="Sanchez-Gracia A."/>
            <person name="Saranga D.J."/>
            <person name="Sato H."/>
            <person name="Schaeffer S.W."/>
            <person name="Schatz M.C."/>
            <person name="Schlenke T."/>
            <person name="Schwartz R."/>
            <person name="Segarra C."/>
            <person name="Singh R.S."/>
            <person name="Sirot L."/>
            <person name="Sirota M."/>
            <person name="Sisneros N.B."/>
            <person name="Smith C.D."/>
            <person name="Smith T.F."/>
            <person name="Spieth J."/>
            <person name="Stage D.E."/>
            <person name="Stark A."/>
            <person name="Stephan W."/>
            <person name="Strausberg R.L."/>
            <person name="Strempel S."/>
            <person name="Sturgill D."/>
            <person name="Sutton G."/>
            <person name="Sutton G.G."/>
            <person name="Tao W."/>
            <person name="Teichmann S."/>
            <person name="Tobari Y.N."/>
            <person name="Tomimura Y."/>
            <person name="Tsolas J.M."/>
            <person name="Valente V.L."/>
            <person name="Venter E."/>
            <person name="Venter J.C."/>
            <person name="Vicario S."/>
            <person name="Vieira F.G."/>
            <person name="Vilella A.J."/>
            <person name="Villasante A."/>
            <person name="Walenz B."/>
            <person name="Wang J."/>
            <person name="Wasserman M."/>
            <person name="Watts T."/>
            <person name="Wilson D."/>
            <person name="Wilson R.K."/>
            <person name="Wing R.A."/>
            <person name="Wolfner M.F."/>
            <person name="Wong A."/>
            <person name="Wong G.K."/>
            <person name="Wu C.I."/>
            <person name="Wu G."/>
            <person name="Yamamoto D."/>
            <person name="Yang H.P."/>
            <person name="Yang S.P."/>
            <person name="Yorke J.A."/>
            <person name="Yoshida K."/>
            <person name="Zdobnov E."/>
            <person name="Zhang P."/>
            <person name="Zhang Y."/>
            <person name="Zimin A.V."/>
            <person name="Baldwin J."/>
            <person name="Abdouelleil A."/>
            <person name="Abdulkadir J."/>
            <person name="Abebe A."/>
            <person name="Abera B."/>
            <person name="Abreu J."/>
            <person name="Acer S.C."/>
            <person name="Aftuck L."/>
            <person name="Alexander A."/>
            <person name="An P."/>
            <person name="Anderson E."/>
            <person name="Anderson S."/>
            <person name="Arachi H."/>
            <person name="Azer M."/>
            <person name="Bachantsang P."/>
            <person name="Barry A."/>
            <person name="Bayul T."/>
            <person name="Berlin A."/>
            <person name="Bessette D."/>
            <person name="Bloom T."/>
            <person name="Blye J."/>
            <person name="Boguslavskiy L."/>
            <person name="Bonnet C."/>
            <person name="Boukhgalter B."/>
            <person name="Bourzgui I."/>
            <person name="Brown A."/>
            <person name="Cahill P."/>
            <person name="Channer S."/>
            <person name="Cheshatsang Y."/>
            <person name="Chuda L."/>
            <person name="Citroen M."/>
            <person name="Collymore A."/>
            <person name="Cooke P."/>
            <person name="Costello M."/>
            <person name="D'Aco K."/>
            <person name="Daza R."/>
            <person name="De Haan G."/>
            <person name="DeGray S."/>
            <person name="DeMaso C."/>
            <person name="Dhargay N."/>
            <person name="Dooley K."/>
            <person name="Dooley E."/>
            <person name="Doricent M."/>
            <person name="Dorje P."/>
            <person name="Dorjee K."/>
            <person name="Dupes A."/>
            <person name="Elong R."/>
            <person name="Falk J."/>
            <person name="Farina A."/>
            <person name="Faro S."/>
            <person name="Ferguson D."/>
            <person name="Fisher S."/>
            <person name="Foley C.D."/>
            <person name="Franke A."/>
            <person name="Friedrich D."/>
            <person name="Gadbois L."/>
            <person name="Gearin G."/>
            <person name="Gearin C.R."/>
            <person name="Giannoukos G."/>
            <person name="Goode T."/>
            <person name="Graham J."/>
            <person name="Grandbois E."/>
            <person name="Grewal S."/>
            <person name="Gyaltsen K."/>
            <person name="Hafez N."/>
            <person name="Hagos B."/>
            <person name="Hall J."/>
            <person name="Henson C."/>
            <person name="Hollinger A."/>
            <person name="Honan T."/>
            <person name="Huard M.D."/>
            <person name="Hughes L."/>
            <person name="Hurhula B."/>
            <person name="Husby M.E."/>
            <person name="Kamat A."/>
            <person name="Kanga B."/>
            <person name="Kashin S."/>
            <person name="Khazanovich D."/>
            <person name="Kisner P."/>
            <person name="Lance K."/>
            <person name="Lara M."/>
            <person name="Lee W."/>
            <person name="Lennon N."/>
            <person name="Letendre F."/>
            <person name="LeVine R."/>
            <person name="Lipovsky A."/>
            <person name="Liu X."/>
            <person name="Liu J."/>
            <person name="Liu S."/>
            <person name="Lokyitsang T."/>
            <person name="Lokyitsang Y."/>
            <person name="Lubonja R."/>
            <person name="Lui A."/>
            <person name="MacDonald P."/>
            <person name="Magnisalis V."/>
            <person name="Maru K."/>
            <person name="Matthews C."/>
            <person name="McCusker W."/>
            <person name="McDonough S."/>
            <person name="Mehta T."/>
            <person name="Meldrim J."/>
            <person name="Meneus L."/>
            <person name="Mihai O."/>
            <person name="Mihalev A."/>
            <person name="Mihova T."/>
            <person name="Mittelman R."/>
            <person name="Mlenga V."/>
            <person name="Montmayeur A."/>
            <person name="Mulrain L."/>
            <person name="Navidi A."/>
            <person name="Naylor J."/>
            <person name="Negash T."/>
            <person name="Nguyen T."/>
            <person name="Nguyen N."/>
            <person name="Nicol R."/>
            <person name="Norbu C."/>
            <person name="Norbu N."/>
            <person name="Novod N."/>
            <person name="O'Neill B."/>
            <person name="Osman S."/>
            <person name="Markiewicz E."/>
            <person name="Oyono O.L."/>
            <person name="Patti C."/>
            <person name="Phunkhang P."/>
            <person name="Pierre F."/>
            <person name="Priest M."/>
            <person name="Raghuraman S."/>
            <person name="Rege F."/>
            <person name="Reyes R."/>
            <person name="Rise C."/>
            <person name="Rogov P."/>
            <person name="Ross K."/>
            <person name="Ryan E."/>
            <person name="Settipalli S."/>
            <person name="Shea T."/>
            <person name="Sherpa N."/>
            <person name="Shi L."/>
            <person name="Shih D."/>
            <person name="Sparrow T."/>
            <person name="Spaulding J."/>
            <person name="Stalker J."/>
            <person name="Stange-Thomann N."/>
            <person name="Stavropoulos S."/>
            <person name="Stone C."/>
            <person name="Strader C."/>
            <person name="Tesfaye S."/>
            <person name="Thomson T."/>
            <person name="Thoulutsang Y."/>
            <person name="Thoulutsang D."/>
            <person name="Topham K."/>
            <person name="Topping I."/>
            <person name="Tsamla T."/>
            <person name="Vassiliev H."/>
            <person name="Vo A."/>
            <person name="Wangchuk T."/>
            <person name="Wangdi T."/>
            <person name="Weiand M."/>
            <person name="Wilkinson J."/>
            <person name="Wilson A."/>
            <person name="Yadav S."/>
            <person name="Young G."/>
            <person name="Yu Q."/>
            <person name="Zembek L."/>
            <person name="Zhong D."/>
            <person name="Zimmer A."/>
            <person name="Zwirko Z."/>
            <person name="Jaffe D.B."/>
            <person name="Alvarez P."/>
            <person name="Brockman W."/>
            <person name="Butler J."/>
            <person name="Chin C."/>
            <person name="Gnerre S."/>
            <person name="Grabherr M."/>
            <person name="Kleber M."/>
            <person name="Mauceli E."/>
            <person name="MacCallum I."/>
        </authorList>
    </citation>
    <scope>NUCLEOTIDE SEQUENCE [LARGE SCALE GENOMIC DNA]</scope>
    <source>
        <strain evidence="3">Tucson 15010-1051.87</strain>
    </source>
</reference>
<accession>A0A0Q9WC18</accession>
<feature type="transmembrane region" description="Helical" evidence="1">
    <location>
        <begin position="6"/>
        <end position="31"/>
    </location>
</feature>
<gene>
    <name evidence="2" type="primary">Dvir\GJ27055</name>
    <name evidence="2" type="ORF">Dvir_GJ27055</name>
</gene>
<dbReference type="PANTHER" id="PTHR39948">
    <property type="entry name" value="GEO11419P1"/>
    <property type="match status" value="1"/>
</dbReference>
<dbReference type="AlphaFoldDB" id="A0A0Q9WC18"/>
<evidence type="ECO:0000313" key="2">
    <source>
        <dbReference type="EMBL" id="KRF82002.1"/>
    </source>
</evidence>